<proteinExistence type="predicted"/>
<protein>
    <submittedName>
        <fullName evidence="1">Uncharacterized protein</fullName>
    </submittedName>
</protein>
<dbReference type="AlphaFoldDB" id="A0A937W693"/>
<reference evidence="1" key="1">
    <citation type="submission" date="2019-03" db="EMBL/GenBank/DDBJ databases">
        <title>Lake Tanganyika Metagenome-Assembled Genomes (MAGs).</title>
        <authorList>
            <person name="Tran P."/>
        </authorList>
    </citation>
    <scope>NUCLEOTIDE SEQUENCE</scope>
    <source>
        <strain evidence="1">K_DeepCast_65m_m2_066</strain>
    </source>
</reference>
<evidence type="ECO:0000313" key="2">
    <source>
        <dbReference type="Proteomes" id="UP000712673"/>
    </source>
</evidence>
<evidence type="ECO:0000313" key="1">
    <source>
        <dbReference type="EMBL" id="MBM3225925.1"/>
    </source>
</evidence>
<dbReference type="Proteomes" id="UP000712673">
    <property type="component" value="Unassembled WGS sequence"/>
</dbReference>
<organism evidence="1 2">
    <name type="scientific">Tectimicrobiota bacterium</name>
    <dbReference type="NCBI Taxonomy" id="2528274"/>
    <lineage>
        <taxon>Bacteria</taxon>
        <taxon>Pseudomonadati</taxon>
        <taxon>Nitrospinota/Tectimicrobiota group</taxon>
        <taxon>Candidatus Tectimicrobiota</taxon>
    </lineage>
</organism>
<gene>
    <name evidence="1" type="ORF">FJZ47_19310</name>
</gene>
<name>A0A937W693_UNCTE</name>
<feature type="non-terminal residue" evidence="1">
    <location>
        <position position="213"/>
    </location>
</feature>
<dbReference type="EMBL" id="VGLS01000728">
    <property type="protein sequence ID" value="MBM3225925.1"/>
    <property type="molecule type" value="Genomic_DNA"/>
</dbReference>
<comment type="caution">
    <text evidence="1">The sequence shown here is derived from an EMBL/GenBank/DDBJ whole genome shotgun (WGS) entry which is preliminary data.</text>
</comment>
<accession>A0A937W693</accession>
<sequence>MSRLSCLSQLVRARHSRGGRLAWYAVSLFVCALLLMPQAGGAQSQEPAFVSGVLDLPISNYYLTPRGVIVENSGVIAQPSLLLNFNLYQGDGPINAVIGTVGIWNSIHSKQRDPLNASTTPNWNELDLISGVSVTFLKSWTFSFNYEYWVSPIDAFPSASHIELKLAYGDSFLKDLLPRLPGELSINPYINFFIELKNKTAAPATVDKGFYFE</sequence>